<name>A0A2Z6E2N2_9GAMM</name>
<reference evidence="3" key="1">
    <citation type="submission" date="2018-04" db="EMBL/GenBank/DDBJ databases">
        <authorList>
            <person name="Watanabe M."/>
            <person name="Kojima H."/>
        </authorList>
    </citation>
    <scope>NUCLEOTIDE SEQUENCE [LARGE SCALE GENOMIC DNA]</scope>
    <source>
        <strain evidence="3">Dysh456</strain>
    </source>
</reference>
<keyword evidence="3" id="KW-1185">Reference proteome</keyword>
<reference evidence="3" key="2">
    <citation type="submission" date="2018-06" db="EMBL/GenBank/DDBJ databases">
        <title>Genome sequence of Rhodanobacteraceae bacterium strain Dysh456.</title>
        <authorList>
            <person name="Fukui M."/>
        </authorList>
    </citation>
    <scope>NUCLEOTIDE SEQUENCE [LARGE SCALE GENOMIC DNA]</scope>
    <source>
        <strain evidence="3">Dysh456</strain>
    </source>
</reference>
<accession>A0A2Z6E2N2</accession>
<evidence type="ECO:0000256" key="1">
    <source>
        <dbReference type="SAM" id="MobiDB-lite"/>
    </source>
</evidence>
<evidence type="ECO:0000313" key="3">
    <source>
        <dbReference type="Proteomes" id="UP000270530"/>
    </source>
</evidence>
<dbReference type="EMBL" id="AP018560">
    <property type="protein sequence ID" value="BBD79326.1"/>
    <property type="molecule type" value="Genomic_DNA"/>
</dbReference>
<dbReference type="KEGG" id="rbd:ALSL_0659"/>
<organism evidence="2 3">
    <name type="scientific">Aerosticca soli</name>
    <dbReference type="NCBI Taxonomy" id="2010829"/>
    <lineage>
        <taxon>Bacteria</taxon>
        <taxon>Pseudomonadati</taxon>
        <taxon>Pseudomonadota</taxon>
        <taxon>Gammaproteobacteria</taxon>
        <taxon>Lysobacterales</taxon>
        <taxon>Rhodanobacteraceae</taxon>
        <taxon>Aerosticca</taxon>
    </lineage>
</organism>
<feature type="region of interest" description="Disordered" evidence="1">
    <location>
        <begin position="1"/>
        <end position="27"/>
    </location>
</feature>
<evidence type="ECO:0000313" key="2">
    <source>
        <dbReference type="EMBL" id="BBD79326.1"/>
    </source>
</evidence>
<gene>
    <name evidence="2" type="ORF">ALSL_0659</name>
</gene>
<dbReference type="AlphaFoldDB" id="A0A2Z6E2N2"/>
<proteinExistence type="predicted"/>
<dbReference type="Proteomes" id="UP000270530">
    <property type="component" value="Chromosome"/>
</dbReference>
<protein>
    <submittedName>
        <fullName evidence="2">Uncharacterized protein</fullName>
    </submittedName>
</protein>
<feature type="region of interest" description="Disordered" evidence="1">
    <location>
        <begin position="47"/>
        <end position="68"/>
    </location>
</feature>
<sequence length="80" mass="8658">MRPAVWTADPQGDEKRAVAPGPHRRRAMHDRPGMIAQHALSLAAKRLSGRAKTRGADRDGPPRVGFMLSAGAPARHHFCA</sequence>